<comment type="caution">
    <text evidence="3">The sequence shown here is derived from an EMBL/GenBank/DDBJ whole genome shotgun (WGS) entry which is preliminary data.</text>
</comment>
<gene>
    <name evidence="3" type="ORF">JKP34_08410</name>
</gene>
<keyword evidence="4" id="KW-1185">Reference proteome</keyword>
<protein>
    <submittedName>
        <fullName evidence="3">ABC transporter substrate-binding protein</fullName>
    </submittedName>
</protein>
<feature type="chain" id="PRO_5037436847" evidence="2">
    <location>
        <begin position="20"/>
        <end position="600"/>
    </location>
</feature>
<dbReference type="RefSeq" id="WP_201919722.1">
    <property type="nucleotide sequence ID" value="NZ_JAERQG010000002.1"/>
</dbReference>
<reference evidence="3" key="1">
    <citation type="submission" date="2021-01" db="EMBL/GenBank/DDBJ databases">
        <title>Marivirga sp. nov., isolated from intertidal surface sediments.</title>
        <authorList>
            <person name="Zhang M."/>
        </authorList>
    </citation>
    <scope>NUCLEOTIDE SEQUENCE</scope>
    <source>
        <strain evidence="3">SM1354</strain>
    </source>
</reference>
<dbReference type="SUPFAM" id="SSF53822">
    <property type="entry name" value="Periplasmic binding protein-like I"/>
    <property type="match status" value="1"/>
</dbReference>
<dbReference type="InterPro" id="IPR028082">
    <property type="entry name" value="Peripla_BP_I"/>
</dbReference>
<evidence type="ECO:0000256" key="2">
    <source>
        <dbReference type="SAM" id="SignalP"/>
    </source>
</evidence>
<accession>A0A937AM86</accession>
<feature type="signal peptide" evidence="2">
    <location>
        <begin position="1"/>
        <end position="19"/>
    </location>
</feature>
<sequence>MRKVLLLTTFTLLWLAAQAQQQPDYQATYLKAKAYFRLGNYSQARDGFKQLLEINEKNAFALYANYFYGISAYQLGDTTNALERFRRVSITHDQWDKSDELNVWYGKLLLEKGDLLKGLKALNGIENKEIREIANRVEANALLSYDSLALLQKGIELNPYDSVLALRLAQVINKQDLVERPVELQEFLIESFQLNKEDLDVIDQEVSQMKETYNVGVMMPFLAEELSTAKGNKANQFILDLYQGIQVAAAELNKNGERIRLFAFDTKRDSATTQRIIDSGDLLEMDLVIGPLYPEPAKLMKAYSEEKKINLVNPMSTNSEVIGSNKYSFLLNSTPETRARIAATYASSNFDNKTATIFYGSGSQDSIFAYSYKKYLEADSFKINWITPVKSALASTEVLRTLTGVFDTDTINTGKVYIANTKKVRVNEGDSLLYARDSIGHIMVATENDKLLVFNILSAVETRRDSVPVLGMESWIDFNQISFEQLERLGVSLIGQNFFDFSSENVANFKSTYKSKFNTLPSQTSYSGYESMRFFGEQLINFGNYFQYGLYNSGYQSGYLYKGFNYSNANDNQYVPILKLVNLDLVILPEEQVLNLETQE</sequence>
<name>A0A937AM86_9BACT</name>
<proteinExistence type="predicted"/>
<dbReference type="Gene3D" id="3.40.50.2300">
    <property type="match status" value="1"/>
</dbReference>
<dbReference type="InterPro" id="IPR019734">
    <property type="entry name" value="TPR_rpt"/>
</dbReference>
<dbReference type="Proteomes" id="UP000642920">
    <property type="component" value="Unassembled WGS sequence"/>
</dbReference>
<dbReference type="PROSITE" id="PS50005">
    <property type="entry name" value="TPR"/>
    <property type="match status" value="1"/>
</dbReference>
<feature type="repeat" description="TPR" evidence="1">
    <location>
        <begin position="25"/>
        <end position="58"/>
    </location>
</feature>
<dbReference type="Gene3D" id="1.25.40.10">
    <property type="entry name" value="Tetratricopeptide repeat domain"/>
    <property type="match status" value="1"/>
</dbReference>
<dbReference type="AlphaFoldDB" id="A0A937AM86"/>
<dbReference type="SUPFAM" id="SSF48452">
    <property type="entry name" value="TPR-like"/>
    <property type="match status" value="1"/>
</dbReference>
<dbReference type="SMART" id="SM00028">
    <property type="entry name" value="TPR"/>
    <property type="match status" value="1"/>
</dbReference>
<keyword evidence="2" id="KW-0732">Signal</keyword>
<dbReference type="EMBL" id="JAERQG010000002">
    <property type="protein sequence ID" value="MBL0765267.1"/>
    <property type="molecule type" value="Genomic_DNA"/>
</dbReference>
<dbReference type="InterPro" id="IPR011990">
    <property type="entry name" value="TPR-like_helical_dom_sf"/>
</dbReference>
<evidence type="ECO:0000313" key="4">
    <source>
        <dbReference type="Proteomes" id="UP000642920"/>
    </source>
</evidence>
<evidence type="ECO:0000313" key="3">
    <source>
        <dbReference type="EMBL" id="MBL0765267.1"/>
    </source>
</evidence>
<evidence type="ECO:0000256" key="1">
    <source>
        <dbReference type="PROSITE-ProRule" id="PRU00339"/>
    </source>
</evidence>
<organism evidence="3 4">
    <name type="scientific">Marivirga atlantica</name>
    <dbReference type="NCBI Taxonomy" id="1548457"/>
    <lineage>
        <taxon>Bacteria</taxon>
        <taxon>Pseudomonadati</taxon>
        <taxon>Bacteroidota</taxon>
        <taxon>Cytophagia</taxon>
        <taxon>Cytophagales</taxon>
        <taxon>Marivirgaceae</taxon>
        <taxon>Marivirga</taxon>
    </lineage>
</organism>
<keyword evidence="1" id="KW-0802">TPR repeat</keyword>